<reference evidence="3" key="1">
    <citation type="submission" date="2017-09" db="EMBL/GenBank/DDBJ databases">
        <title>Depth-based differentiation of microbial function through sediment-hosted aquifers and enrichment of novel symbionts in the deep terrestrial subsurface.</title>
        <authorList>
            <person name="Probst A.J."/>
            <person name="Ladd B."/>
            <person name="Jarett J.K."/>
            <person name="Geller-Mcgrath D.E."/>
            <person name="Sieber C.M.K."/>
            <person name="Emerson J.B."/>
            <person name="Anantharaman K."/>
            <person name="Thomas B.C."/>
            <person name="Malmstrom R."/>
            <person name="Stieglmeier M."/>
            <person name="Klingl A."/>
            <person name="Woyke T."/>
            <person name="Ryan C.M."/>
            <person name="Banfield J.F."/>
        </authorList>
    </citation>
    <scope>NUCLEOTIDE SEQUENCE [LARGE SCALE GENOMIC DNA]</scope>
</reference>
<gene>
    <name evidence="2" type="ORF">COV05_04875</name>
</gene>
<feature type="transmembrane region" description="Helical" evidence="1">
    <location>
        <begin position="91"/>
        <end position="108"/>
    </location>
</feature>
<evidence type="ECO:0000313" key="3">
    <source>
        <dbReference type="Proteomes" id="UP000231436"/>
    </source>
</evidence>
<evidence type="ECO:0000256" key="1">
    <source>
        <dbReference type="SAM" id="Phobius"/>
    </source>
</evidence>
<dbReference type="AlphaFoldDB" id="A0A2M8LFV8"/>
<evidence type="ECO:0000313" key="2">
    <source>
        <dbReference type="EMBL" id="PJE76340.1"/>
    </source>
</evidence>
<keyword evidence="1" id="KW-0472">Membrane</keyword>
<feature type="transmembrane region" description="Helical" evidence="1">
    <location>
        <begin position="37"/>
        <end position="56"/>
    </location>
</feature>
<feature type="transmembrane region" description="Helical" evidence="1">
    <location>
        <begin position="6"/>
        <end position="25"/>
    </location>
</feature>
<dbReference type="Proteomes" id="UP000231436">
    <property type="component" value="Unassembled WGS sequence"/>
</dbReference>
<proteinExistence type="predicted"/>
<feature type="transmembrane region" description="Helical" evidence="1">
    <location>
        <begin position="144"/>
        <end position="163"/>
    </location>
</feature>
<keyword evidence="1" id="KW-0812">Transmembrane</keyword>
<sequence>MNSLPWILGVIAALLHTAGYITYNVQSKKKDSTPNTVSWFIWALMAGLNLSSFAQITDIPHALQYVAGTFAAIVTFVLALYWRRFAWPEPIEWLVLIFCLITMGLWSTFKDASIANAVVLFFPLLGSIWPTFDGVRRDPFKETSLAWWVWTAAFAVNLLNNVLSWNDKWMSVINPIVLLVCHGSIAWLSRKARKQRFPTP</sequence>
<organism evidence="2 3">
    <name type="scientific">Candidatus Uhrbacteria bacterium CG10_big_fil_rev_8_21_14_0_10_48_16</name>
    <dbReference type="NCBI Taxonomy" id="1975038"/>
    <lineage>
        <taxon>Bacteria</taxon>
        <taxon>Candidatus Uhriibacteriota</taxon>
    </lineage>
</organism>
<accession>A0A2M8LFV8</accession>
<feature type="transmembrane region" description="Helical" evidence="1">
    <location>
        <begin position="169"/>
        <end position="188"/>
    </location>
</feature>
<name>A0A2M8LFV8_9BACT</name>
<keyword evidence="1" id="KW-1133">Transmembrane helix</keyword>
<dbReference type="EMBL" id="PFEU01000028">
    <property type="protein sequence ID" value="PJE76340.1"/>
    <property type="molecule type" value="Genomic_DNA"/>
</dbReference>
<feature type="transmembrane region" description="Helical" evidence="1">
    <location>
        <begin position="62"/>
        <end position="82"/>
    </location>
</feature>
<protein>
    <submittedName>
        <fullName evidence="2">Uncharacterized protein</fullName>
    </submittedName>
</protein>
<feature type="transmembrane region" description="Helical" evidence="1">
    <location>
        <begin position="114"/>
        <end position="132"/>
    </location>
</feature>
<comment type="caution">
    <text evidence="2">The sequence shown here is derived from an EMBL/GenBank/DDBJ whole genome shotgun (WGS) entry which is preliminary data.</text>
</comment>